<protein>
    <recommendedName>
        <fullName evidence="3">Alginate export domain-containing protein</fullName>
    </recommendedName>
</protein>
<dbReference type="AlphaFoldDB" id="W8KZ14"/>
<dbReference type="KEGG" id="hhc:M911_15690"/>
<keyword evidence="2" id="KW-1185">Reference proteome</keyword>
<reference evidence="2" key="2">
    <citation type="submission" date="2014-02" db="EMBL/GenBank/DDBJ databases">
        <title>Draft Genome Sequence of extremely halophilic bacteria Halorhodospira halochloris.</title>
        <authorList>
            <person name="Singh K.S."/>
        </authorList>
    </citation>
    <scope>NUCLEOTIDE SEQUENCE [LARGE SCALE GENOMIC DNA]</scope>
    <source>
        <strain evidence="2">A</strain>
    </source>
</reference>
<sequence>MGVGAREGHNDDNHHREETFMGIKPGYLALAGLLAVPSAWAVEYDFSGDIDVRAFGRLPAAGSYENGFEQRLRVQSDIRLQDGVSVHAGVNLINDTWRGDGSGDVNALQQSQPFTLGRDHRTVTLDYGYVQIPLGDWNLRAGRQIANWNFGITVADDRRDRIMILGPVAEGVTFLAGGDQRQKGTLDDRKDDGYLLFAGFVGNTNDWSWGALLGHYVGDDEKDGAGDYEGGRFYAPRDGTLISPWAQGEFGQVKVTTGAHYLGGGDAVYTNDTFAGFLRGGFELSDSFNLEAQYFFNIGGSLIEPGFDAFSSLIHSSPRHDATATYIGALDMRGLGKVSREFSGMGDQDIDRHLLAVRGTYSPHASWQLKLAAGWVRYDGMAPNLGQTSDDPDRTEDVVFGDMQLHYDVTPSTSLWATYGYADTANLIDGRDSVDAVSLNLRTRF</sequence>
<proteinExistence type="predicted"/>
<dbReference type="HOGENOM" id="CLU_615062_0_0_6"/>
<evidence type="ECO:0000313" key="2">
    <source>
        <dbReference type="Proteomes" id="UP000019442"/>
    </source>
</evidence>
<dbReference type="SUPFAM" id="SSF56935">
    <property type="entry name" value="Porins"/>
    <property type="match status" value="1"/>
</dbReference>
<name>W8KZ14_9GAMM</name>
<reference evidence="1 2" key="1">
    <citation type="journal article" date="2014" name="J Genomics">
        <title>Draft Genome Sequence of the Extremely Halophilic Phototrophic Purple Sulfur Bacterium Halorhodospira halochloris.</title>
        <authorList>
            <person name="Singh K.S."/>
            <person name="Kirksey J."/>
            <person name="Hoff W.D."/>
            <person name="Deole R."/>
        </authorList>
    </citation>
    <scope>NUCLEOTIDE SEQUENCE [LARGE SCALE GENOMIC DNA]</scope>
    <source>
        <strain evidence="1 2">A</strain>
    </source>
</reference>
<accession>W8KZ14</accession>
<dbReference type="Proteomes" id="UP000019442">
    <property type="component" value="Chromosome"/>
</dbReference>
<gene>
    <name evidence="1" type="ORF">M911_15690</name>
</gene>
<organism evidence="1 2">
    <name type="scientific">Ectothiorhodospira haloalkaliphila</name>
    <dbReference type="NCBI Taxonomy" id="421628"/>
    <lineage>
        <taxon>Bacteria</taxon>
        <taxon>Pseudomonadati</taxon>
        <taxon>Pseudomonadota</taxon>
        <taxon>Gammaproteobacteria</taxon>
        <taxon>Chromatiales</taxon>
        <taxon>Ectothiorhodospiraceae</taxon>
        <taxon>Ectothiorhodospira</taxon>
    </lineage>
</organism>
<evidence type="ECO:0008006" key="3">
    <source>
        <dbReference type="Google" id="ProtNLM"/>
    </source>
</evidence>
<evidence type="ECO:0000313" key="1">
    <source>
        <dbReference type="EMBL" id="AHK80801.1"/>
    </source>
</evidence>
<dbReference type="EMBL" id="CP007268">
    <property type="protein sequence ID" value="AHK80801.1"/>
    <property type="molecule type" value="Genomic_DNA"/>
</dbReference>